<reference evidence="3 4" key="1">
    <citation type="submission" date="2015-01" db="EMBL/GenBank/DDBJ databases">
        <title>The Genome Sequence of Rhinocladiella mackenzie CBS 650.93.</title>
        <authorList>
            <consortium name="The Broad Institute Genomics Platform"/>
            <person name="Cuomo C."/>
            <person name="de Hoog S."/>
            <person name="Gorbushina A."/>
            <person name="Stielow B."/>
            <person name="Teixiera M."/>
            <person name="Abouelleil A."/>
            <person name="Chapman S.B."/>
            <person name="Priest M."/>
            <person name="Young S.K."/>
            <person name="Wortman J."/>
            <person name="Nusbaum C."/>
            <person name="Birren B."/>
        </authorList>
    </citation>
    <scope>NUCLEOTIDE SEQUENCE [LARGE SCALE GENOMIC DNA]</scope>
    <source>
        <strain evidence="3 4">CBS 650.93</strain>
    </source>
</reference>
<dbReference type="PROSITE" id="PS51365">
    <property type="entry name" value="RENAL_DIPEPTIDASE_2"/>
    <property type="match status" value="1"/>
</dbReference>
<dbReference type="PANTHER" id="PTHR10443:SF12">
    <property type="entry name" value="DIPEPTIDASE"/>
    <property type="match status" value="1"/>
</dbReference>
<keyword evidence="4" id="KW-1185">Reference proteome</keyword>
<dbReference type="SUPFAM" id="SSF51556">
    <property type="entry name" value="Metallo-dependent hydrolases"/>
    <property type="match status" value="1"/>
</dbReference>
<evidence type="ECO:0000256" key="1">
    <source>
        <dbReference type="ARBA" id="ARBA00022997"/>
    </source>
</evidence>
<keyword evidence="2" id="KW-0479">Metal-binding</keyword>
<keyword evidence="2" id="KW-0862">Zinc</keyword>
<dbReference type="HOGENOM" id="CLU_031404_3_0_1"/>
<dbReference type="CDD" id="cd01301">
    <property type="entry name" value="rDP_like"/>
    <property type="match status" value="1"/>
</dbReference>
<comment type="cofactor">
    <cofactor evidence="2">
        <name>Zn(2+)</name>
        <dbReference type="ChEBI" id="CHEBI:29105"/>
    </cofactor>
</comment>
<keyword evidence="2" id="KW-0378">Hydrolase</keyword>
<dbReference type="GO" id="GO:0070573">
    <property type="term" value="F:metallodipeptidase activity"/>
    <property type="evidence" value="ECO:0007669"/>
    <property type="project" value="InterPro"/>
</dbReference>
<evidence type="ECO:0000313" key="4">
    <source>
        <dbReference type="Proteomes" id="UP000053617"/>
    </source>
</evidence>
<dbReference type="RefSeq" id="XP_013272819.1">
    <property type="nucleotide sequence ID" value="XM_013417365.1"/>
</dbReference>
<sequence>MTSPSKYALNSIVKSIPQIFDPSLSGGGMPGHLDLPRLKKGKQGGFFWSAWVDCPADKFDFSNENYAPVVVKSFAQIDVIHRLHAAHPDIFSPTTLDSTSALKAFRRQGKLISPIGVEGLHMAGRNVSNLRLFYSLGARYTTLTWNCHNAFADAAQVTVLEDSLNADAAKPAKPHWGGLSLLGTQLMREMNRIGMMIDLSHTHPATMHDVLAGNETKSYPGSLAPVIFSHSSVYALCPHPRNVPDHILPLVKQTNSVIMVTFVPNFISCINSADPENNLPTFYPPNSTLDFVADHIMYIGEKIGYGHVGIGSDFDGIQSTPRGLEDVSKFPDLVKELLRRGLRDEQVEGIVGGHVLRVWKRVEEVSRKMQSQGEVPMEDEI</sequence>
<gene>
    <name evidence="3" type="ORF">Z518_03655</name>
</gene>
<evidence type="ECO:0000313" key="3">
    <source>
        <dbReference type="EMBL" id="KIX05683.1"/>
    </source>
</evidence>
<comment type="catalytic activity">
    <reaction evidence="2">
        <text>an L-aminoacyl-L-amino acid + H2O = 2 an L-alpha-amino acid</text>
        <dbReference type="Rhea" id="RHEA:48940"/>
        <dbReference type="ChEBI" id="CHEBI:15377"/>
        <dbReference type="ChEBI" id="CHEBI:59869"/>
        <dbReference type="ChEBI" id="CHEBI:77460"/>
        <dbReference type="EC" id="3.4.13.19"/>
    </reaction>
</comment>
<evidence type="ECO:0000256" key="2">
    <source>
        <dbReference type="RuleBase" id="RU341113"/>
    </source>
</evidence>
<dbReference type="InterPro" id="IPR008257">
    <property type="entry name" value="Pept_M19"/>
</dbReference>
<dbReference type="Gene3D" id="3.20.20.140">
    <property type="entry name" value="Metal-dependent hydrolases"/>
    <property type="match status" value="1"/>
</dbReference>
<dbReference type="GeneID" id="25291726"/>
<comment type="similarity">
    <text evidence="2">Belongs to the metallo-dependent hydrolases superfamily. Peptidase M19 family.</text>
</comment>
<protein>
    <recommendedName>
        <fullName evidence="2">Dipeptidase</fullName>
        <ecNumber evidence="2">3.4.13.19</ecNumber>
    </recommendedName>
</protein>
<dbReference type="PANTHER" id="PTHR10443">
    <property type="entry name" value="MICROSOMAL DIPEPTIDASE"/>
    <property type="match status" value="1"/>
</dbReference>
<keyword evidence="1 2" id="KW-0224">Dipeptidase</keyword>
<organism evidence="3 4">
    <name type="scientific">Rhinocladiella mackenziei CBS 650.93</name>
    <dbReference type="NCBI Taxonomy" id="1442369"/>
    <lineage>
        <taxon>Eukaryota</taxon>
        <taxon>Fungi</taxon>
        <taxon>Dikarya</taxon>
        <taxon>Ascomycota</taxon>
        <taxon>Pezizomycotina</taxon>
        <taxon>Eurotiomycetes</taxon>
        <taxon>Chaetothyriomycetidae</taxon>
        <taxon>Chaetothyriales</taxon>
        <taxon>Herpotrichiellaceae</taxon>
        <taxon>Rhinocladiella</taxon>
    </lineage>
</organism>
<dbReference type="EMBL" id="KN847477">
    <property type="protein sequence ID" value="KIX05683.1"/>
    <property type="molecule type" value="Genomic_DNA"/>
</dbReference>
<dbReference type="OrthoDB" id="445695at2759"/>
<dbReference type="EC" id="3.4.13.19" evidence="2"/>
<proteinExistence type="inferred from homology"/>
<dbReference type="VEuPathDB" id="FungiDB:Z518_03655"/>
<name>A0A0D2H5J4_9EURO</name>
<dbReference type="Pfam" id="PF01244">
    <property type="entry name" value="Peptidase_M19"/>
    <property type="match status" value="1"/>
</dbReference>
<keyword evidence="2" id="KW-0482">Metalloprotease</keyword>
<keyword evidence="2" id="KW-0645">Protease</keyword>
<dbReference type="AlphaFoldDB" id="A0A0D2H5J4"/>
<dbReference type="InterPro" id="IPR032466">
    <property type="entry name" value="Metal_Hydrolase"/>
</dbReference>
<dbReference type="GO" id="GO:0046872">
    <property type="term" value="F:metal ion binding"/>
    <property type="evidence" value="ECO:0007669"/>
    <property type="project" value="UniProtKB-UniRule"/>
</dbReference>
<dbReference type="GO" id="GO:0006508">
    <property type="term" value="P:proteolysis"/>
    <property type="evidence" value="ECO:0007669"/>
    <property type="project" value="UniProtKB-KW"/>
</dbReference>
<dbReference type="Proteomes" id="UP000053617">
    <property type="component" value="Unassembled WGS sequence"/>
</dbReference>
<accession>A0A0D2H5J4</accession>